<proteinExistence type="predicted"/>
<dbReference type="Proteomes" id="UP000236735">
    <property type="component" value="Unassembled WGS sequence"/>
</dbReference>
<evidence type="ECO:0008006" key="4">
    <source>
        <dbReference type="Google" id="ProtNLM"/>
    </source>
</evidence>
<evidence type="ECO:0000313" key="3">
    <source>
        <dbReference type="Proteomes" id="UP000236735"/>
    </source>
</evidence>
<feature type="signal peptide" evidence="1">
    <location>
        <begin position="1"/>
        <end position="23"/>
    </location>
</feature>
<dbReference type="PROSITE" id="PS51257">
    <property type="entry name" value="PROKAR_LIPOPROTEIN"/>
    <property type="match status" value="1"/>
</dbReference>
<protein>
    <recommendedName>
        <fullName evidence="4">Major fimbrial subunit protein N-terminal domain-containing protein</fullName>
    </recommendedName>
</protein>
<evidence type="ECO:0000313" key="2">
    <source>
        <dbReference type="EMBL" id="SEF74774.1"/>
    </source>
</evidence>
<name>A0A1H5UIB9_XYLRU</name>
<gene>
    <name evidence="2" type="ORF">SAMN05216354_1491</name>
</gene>
<sequence>MKKIKFILLAVTLLTAITFSACSSESAIENEVNVVDPATTTVSTPKLVFQFNFPASDNRMAFTRAAVTQDDDEARVKSLWMYEFEARGGALISATNIYDDLTPVGGTYNYTYDQTAGYSDNRARRFIFIANDDAERTGVTNISDLIGNANGDDDEEVEMQLASTGTIATPADDAVWQTIDGDDVLPMTGEAIRNGNNIIAIDSTTAATVTVDLSRVVARIDVKNMTPDLTITGLKLVQANPSSYIYPHLDANGSIAVVSQTKVDNIAPFTAVPNDFTNEYNATGPSTDPNYDSDETGFLRKAFYVYEDSTTTAANRLTLQVSGFVGNVNVFYNIPFSKAIALKSGTSTTWQQVYDADNSDTEAAAKITEPVSVKRNTVYTVQIGDGTAIGIHTAVRATIAVADWDTQEVNETFDPDLFVYKGDVASYPALDGSGNPTGPNTTTGVWYHTSSQILDVPYTAITTDGDLKIAVSPNYSNLAITAVEVLAANTTDPEAWLAATLATGADAGKYFTITTTQNQILLDATPTYDTTTDTALRSRSIKVTYTITPTGGSAQTYYTIFTVRQAGFDHTAP</sequence>
<dbReference type="RefSeq" id="WP_103915548.1">
    <property type="nucleotide sequence ID" value="NZ_FNUV01000003.1"/>
</dbReference>
<evidence type="ECO:0000256" key="1">
    <source>
        <dbReference type="SAM" id="SignalP"/>
    </source>
</evidence>
<dbReference type="AlphaFoldDB" id="A0A1H5UIB9"/>
<keyword evidence="1" id="KW-0732">Signal</keyword>
<accession>A0A1H5UIB9</accession>
<organism evidence="2 3">
    <name type="scientific">Xylanibacter ruminicola</name>
    <name type="common">Prevotella ruminicola</name>
    <dbReference type="NCBI Taxonomy" id="839"/>
    <lineage>
        <taxon>Bacteria</taxon>
        <taxon>Pseudomonadati</taxon>
        <taxon>Bacteroidota</taxon>
        <taxon>Bacteroidia</taxon>
        <taxon>Bacteroidales</taxon>
        <taxon>Prevotellaceae</taxon>
        <taxon>Xylanibacter</taxon>
    </lineage>
</organism>
<reference evidence="2 3" key="1">
    <citation type="submission" date="2016-10" db="EMBL/GenBank/DDBJ databases">
        <authorList>
            <person name="de Groot N.N."/>
        </authorList>
    </citation>
    <scope>NUCLEOTIDE SEQUENCE [LARGE SCALE GENOMIC DNA]</scope>
    <source>
        <strain evidence="2 3">AR32</strain>
    </source>
</reference>
<feature type="chain" id="PRO_5009286191" description="Major fimbrial subunit protein N-terminal domain-containing protein" evidence="1">
    <location>
        <begin position="24"/>
        <end position="573"/>
    </location>
</feature>
<dbReference type="EMBL" id="FNUV01000003">
    <property type="protein sequence ID" value="SEF74774.1"/>
    <property type="molecule type" value="Genomic_DNA"/>
</dbReference>